<dbReference type="Pfam" id="PF16282">
    <property type="entry name" value="SANT_DAMP1_like"/>
    <property type="match status" value="1"/>
</dbReference>
<comment type="caution">
    <text evidence="10">The sequence shown here is derived from an EMBL/GenBank/DDBJ whole genome shotgun (WGS) entry which is preliminary data.</text>
</comment>
<dbReference type="Proteomes" id="UP000807716">
    <property type="component" value="Unassembled WGS sequence"/>
</dbReference>
<evidence type="ECO:0000256" key="5">
    <source>
        <dbReference type="ARBA" id="ARBA00023015"/>
    </source>
</evidence>
<dbReference type="InterPro" id="IPR027109">
    <property type="entry name" value="Swc4/Dmap1"/>
</dbReference>
<dbReference type="PANTHER" id="PTHR12855:SF10">
    <property type="entry name" value="DNA METHYLTRANSFERASE 1-ASSOCIATED PROTEIN 1"/>
    <property type="match status" value="1"/>
</dbReference>
<feature type="compositionally biased region" description="Low complexity" evidence="8">
    <location>
        <begin position="219"/>
        <end position="230"/>
    </location>
</feature>
<evidence type="ECO:0000256" key="2">
    <source>
        <dbReference type="ARBA" id="ARBA00006918"/>
    </source>
</evidence>
<dbReference type="GO" id="GO:0003714">
    <property type="term" value="F:transcription corepressor activity"/>
    <property type="evidence" value="ECO:0007669"/>
    <property type="project" value="TreeGrafter"/>
</dbReference>
<accession>A0A9P6Q2R0</accession>
<dbReference type="InterPro" id="IPR032563">
    <property type="entry name" value="DAMP1_SANT-like"/>
</dbReference>
<dbReference type="OrthoDB" id="19740at2759"/>
<feature type="region of interest" description="Disordered" evidence="8">
    <location>
        <begin position="456"/>
        <end position="532"/>
    </location>
</feature>
<dbReference type="GO" id="GO:0000812">
    <property type="term" value="C:Swr1 complex"/>
    <property type="evidence" value="ECO:0007669"/>
    <property type="project" value="TreeGrafter"/>
</dbReference>
<feature type="compositionally biased region" description="Low complexity" evidence="8">
    <location>
        <begin position="176"/>
        <end position="198"/>
    </location>
</feature>
<feature type="compositionally biased region" description="Low complexity" evidence="8">
    <location>
        <begin position="456"/>
        <end position="473"/>
    </location>
</feature>
<dbReference type="GO" id="GO:0006338">
    <property type="term" value="P:chromatin remodeling"/>
    <property type="evidence" value="ECO:0007669"/>
    <property type="project" value="InterPro"/>
</dbReference>
<sequence>MATGSDVRDIFQLKPASDQVKRAPRTEKKPDGISRELYGLIGNNVSTVAFNNPAYKPKLNLRTKAVSWTWRPFVNPMRDDDMVLHHWQKTMTDPNEEYFFSRYNKIINLQEYTPEEYTKHLQDSDWTMEETAYLWDLCRRFDLRWVLIQDRYEWPPREEDAMAYRTIAGVVPKPESSAQAQSSLSSSSTDAVTTSGAAPSNAMDTTPDSISTQIQPNGATSTLSTPSTTSDATAIASLTPAAGATSSTSVATTPAEATPAPASVVVKKEEVDVVRKVRTMEDLKARYYAINRTLIRLRMSDSSQAVEKAQLLSSMAYDKNREIERKKNLEILNTRTPEQIEEEEALYLEARRIDQNEKKITKERESLLRLLNLRDMYGPGGPASAGLSAGGSLVGGGGSGIIIPSNSINISSGPSSALPGKGSTPATPVTPTAAGSAAAAAAASAGGAAASSNAASATAAPTAAATTTAGSGSNKKRKKNTKQTEDSTPASASSTKGGSSSNNRRPSNASAADAATATGNGGASASNAPVAASSPSSAIANAVPAPVKKEKLTPGAYLRSQKMTPIVSTKIARVQATLAQLGMPYKPNMPTALVMAKWDQLQTNIVTLLDLKKHVDKLENDLKVNKLRQTGGKGANANAGAGAGAGGAASSSSGTAAGGQGGNAPGSLGLLPASSTGLGGTDGDLQNTHYGVKREGAPDDASTTGQIKKKKSRKE</sequence>
<evidence type="ECO:0000256" key="7">
    <source>
        <dbReference type="ARBA" id="ARBA00023242"/>
    </source>
</evidence>
<dbReference type="PANTHER" id="PTHR12855">
    <property type="entry name" value="DNA METHYLTRANSFERASE 1-ASSOCIATED PROTEIN 1 FAMILY MEMBER"/>
    <property type="match status" value="1"/>
</dbReference>
<dbReference type="GO" id="GO:0035267">
    <property type="term" value="C:NuA4 histone acetyltransferase complex"/>
    <property type="evidence" value="ECO:0007669"/>
    <property type="project" value="InterPro"/>
</dbReference>
<feature type="region of interest" description="Disordered" evidence="8">
    <location>
        <begin position="174"/>
        <end position="230"/>
    </location>
</feature>
<evidence type="ECO:0000259" key="9">
    <source>
        <dbReference type="Pfam" id="PF16282"/>
    </source>
</evidence>
<keyword evidence="7" id="KW-0539">Nucleus</keyword>
<evidence type="ECO:0000256" key="1">
    <source>
        <dbReference type="ARBA" id="ARBA00004123"/>
    </source>
</evidence>
<comment type="similarity">
    <text evidence="2">Belongs to the SWC4 family.</text>
</comment>
<feature type="region of interest" description="Disordered" evidence="8">
    <location>
        <begin position="630"/>
        <end position="715"/>
    </location>
</feature>
<keyword evidence="11" id="KW-1185">Reference proteome</keyword>
<keyword evidence="5" id="KW-0805">Transcription regulation</keyword>
<name>A0A9P6Q2R0_9FUNG</name>
<feature type="compositionally biased region" description="Low complexity" evidence="8">
    <location>
        <begin position="487"/>
        <end position="532"/>
    </location>
</feature>
<evidence type="ECO:0000256" key="3">
    <source>
        <dbReference type="ARBA" id="ARBA00019132"/>
    </source>
</evidence>
<evidence type="ECO:0000256" key="4">
    <source>
        <dbReference type="ARBA" id="ARBA00022853"/>
    </source>
</evidence>
<dbReference type="AlphaFoldDB" id="A0A9P6Q2R0"/>
<dbReference type="EMBL" id="JAAAJB010000288">
    <property type="protein sequence ID" value="KAG0259340.1"/>
    <property type="molecule type" value="Genomic_DNA"/>
</dbReference>
<organism evidence="10 11">
    <name type="scientific">Actinomortierella ambigua</name>
    <dbReference type="NCBI Taxonomy" id="1343610"/>
    <lineage>
        <taxon>Eukaryota</taxon>
        <taxon>Fungi</taxon>
        <taxon>Fungi incertae sedis</taxon>
        <taxon>Mucoromycota</taxon>
        <taxon>Mortierellomycotina</taxon>
        <taxon>Mortierellomycetes</taxon>
        <taxon>Mortierellales</taxon>
        <taxon>Mortierellaceae</taxon>
        <taxon>Actinomortierella</taxon>
    </lineage>
</organism>
<dbReference type="Gene3D" id="1.10.10.60">
    <property type="entry name" value="Homeodomain-like"/>
    <property type="match status" value="1"/>
</dbReference>
<reference evidence="10" key="1">
    <citation type="journal article" date="2020" name="Fungal Divers.">
        <title>Resolving the Mortierellaceae phylogeny through synthesis of multi-gene phylogenetics and phylogenomics.</title>
        <authorList>
            <person name="Vandepol N."/>
            <person name="Liber J."/>
            <person name="Desiro A."/>
            <person name="Na H."/>
            <person name="Kennedy M."/>
            <person name="Barry K."/>
            <person name="Grigoriev I.V."/>
            <person name="Miller A.N."/>
            <person name="O'Donnell K."/>
            <person name="Stajich J.E."/>
            <person name="Bonito G."/>
        </authorList>
    </citation>
    <scope>NUCLEOTIDE SEQUENCE</scope>
    <source>
        <strain evidence="10">BC1065</strain>
    </source>
</reference>
<evidence type="ECO:0000313" key="11">
    <source>
        <dbReference type="Proteomes" id="UP000807716"/>
    </source>
</evidence>
<keyword evidence="4" id="KW-0156">Chromatin regulator</keyword>
<keyword evidence="6" id="KW-0804">Transcription</keyword>
<feature type="domain" description="DAMP1 SANT/Myb-like" evidence="9">
    <location>
        <begin position="98"/>
        <end position="159"/>
    </location>
</feature>
<feature type="compositionally biased region" description="Polar residues" evidence="8">
    <location>
        <begin position="202"/>
        <end position="218"/>
    </location>
</feature>
<evidence type="ECO:0000256" key="6">
    <source>
        <dbReference type="ARBA" id="ARBA00023163"/>
    </source>
</evidence>
<protein>
    <recommendedName>
        <fullName evidence="3">SWR1-complex protein 4</fullName>
    </recommendedName>
</protein>
<dbReference type="GO" id="GO:0000122">
    <property type="term" value="P:negative regulation of transcription by RNA polymerase II"/>
    <property type="evidence" value="ECO:0007669"/>
    <property type="project" value="TreeGrafter"/>
</dbReference>
<gene>
    <name evidence="10" type="primary">SWC4</name>
    <name evidence="10" type="ORF">DFQ27_004111</name>
</gene>
<comment type="subcellular location">
    <subcellularLocation>
        <location evidence="1">Nucleus</location>
    </subcellularLocation>
</comment>
<proteinExistence type="inferred from homology"/>
<dbReference type="GO" id="GO:0006281">
    <property type="term" value="P:DNA repair"/>
    <property type="evidence" value="ECO:0007669"/>
    <property type="project" value="InterPro"/>
</dbReference>
<evidence type="ECO:0000256" key="8">
    <source>
        <dbReference type="SAM" id="MobiDB-lite"/>
    </source>
</evidence>
<evidence type="ECO:0000313" key="10">
    <source>
        <dbReference type="EMBL" id="KAG0259340.1"/>
    </source>
</evidence>